<accession>A0ABD3BWC5</accession>
<dbReference type="EMBL" id="JAVIJP010000066">
    <property type="protein sequence ID" value="KAL3621562.1"/>
    <property type="molecule type" value="Genomic_DNA"/>
</dbReference>
<name>A0ABD3BWC5_9LAMI</name>
<feature type="domain" description="DUF7138" evidence="1">
    <location>
        <begin position="2"/>
        <end position="86"/>
    </location>
</feature>
<evidence type="ECO:0000259" key="1">
    <source>
        <dbReference type="Pfam" id="PF23596"/>
    </source>
</evidence>
<dbReference type="PANTHER" id="PTHR36351">
    <property type="entry name" value="EMBRYO SAC DEVELOPMENT ARREST 12"/>
    <property type="match status" value="1"/>
</dbReference>
<dbReference type="AlphaFoldDB" id="A0ABD3BWC5"/>
<dbReference type="Pfam" id="PF23596">
    <property type="entry name" value="DUF7138"/>
    <property type="match status" value="1"/>
</dbReference>
<sequence>MVPLVFFDGEREMNIGDVEINPTMEHKPFKIMLSQKMRISPNSVSIHIVHRKPYPEATDYDCRRTPMTGKANFGLICRHKDRCFLVVLKRNQRSKTFSGLPDFLSSERYLSLPPRTRLVPENMVLIRSNYRCVEISDFFVERYDLPPRMRKRYNQAPAPEISDSGHGKDGECRADAPAMFKTGQYGTGKLLFCEECEKAERGGSTTSFHPCVNDTVITSFTTKLGPIKRICS</sequence>
<reference evidence="3" key="1">
    <citation type="journal article" date="2024" name="IScience">
        <title>Strigolactones Initiate the Formation of Haustorium-like Structures in Castilleja.</title>
        <authorList>
            <person name="Buerger M."/>
            <person name="Peterson D."/>
            <person name="Chory J."/>
        </authorList>
    </citation>
    <scope>NUCLEOTIDE SEQUENCE [LARGE SCALE GENOMIC DNA]</scope>
</reference>
<dbReference type="InterPro" id="IPR055562">
    <property type="entry name" value="DUF7138"/>
</dbReference>
<gene>
    <name evidence="2" type="ORF">CASFOL_036474</name>
</gene>
<protein>
    <recommendedName>
        <fullName evidence="1">DUF7138 domain-containing protein</fullName>
    </recommendedName>
</protein>
<proteinExistence type="predicted"/>
<evidence type="ECO:0000313" key="2">
    <source>
        <dbReference type="EMBL" id="KAL3621562.1"/>
    </source>
</evidence>
<comment type="caution">
    <text evidence="2">The sequence shown here is derived from an EMBL/GenBank/DDBJ whole genome shotgun (WGS) entry which is preliminary data.</text>
</comment>
<organism evidence="2 3">
    <name type="scientific">Castilleja foliolosa</name>
    <dbReference type="NCBI Taxonomy" id="1961234"/>
    <lineage>
        <taxon>Eukaryota</taxon>
        <taxon>Viridiplantae</taxon>
        <taxon>Streptophyta</taxon>
        <taxon>Embryophyta</taxon>
        <taxon>Tracheophyta</taxon>
        <taxon>Spermatophyta</taxon>
        <taxon>Magnoliopsida</taxon>
        <taxon>eudicotyledons</taxon>
        <taxon>Gunneridae</taxon>
        <taxon>Pentapetalae</taxon>
        <taxon>asterids</taxon>
        <taxon>lamiids</taxon>
        <taxon>Lamiales</taxon>
        <taxon>Orobanchaceae</taxon>
        <taxon>Pedicularideae</taxon>
        <taxon>Castillejinae</taxon>
        <taxon>Castilleja</taxon>
    </lineage>
</organism>
<keyword evidence="3" id="KW-1185">Reference proteome</keyword>
<dbReference type="PANTHER" id="PTHR36351:SF1">
    <property type="entry name" value="EMBRYO SAC DEVELOPMENT ARREST 12"/>
    <property type="match status" value="1"/>
</dbReference>
<evidence type="ECO:0000313" key="3">
    <source>
        <dbReference type="Proteomes" id="UP001632038"/>
    </source>
</evidence>
<dbReference type="Proteomes" id="UP001632038">
    <property type="component" value="Unassembled WGS sequence"/>
</dbReference>